<feature type="transmembrane region" description="Helical" evidence="1">
    <location>
        <begin position="40"/>
        <end position="62"/>
    </location>
</feature>
<feature type="domain" description="Endonuclease/exonuclease/phosphatase" evidence="2">
    <location>
        <begin position="113"/>
        <end position="336"/>
    </location>
</feature>
<dbReference type="GO" id="GO:0003824">
    <property type="term" value="F:catalytic activity"/>
    <property type="evidence" value="ECO:0007669"/>
    <property type="project" value="InterPro"/>
</dbReference>
<accession>A0A916T979</accession>
<feature type="transmembrane region" description="Helical" evidence="1">
    <location>
        <begin position="69"/>
        <end position="90"/>
    </location>
</feature>
<dbReference type="SUPFAM" id="SSF56219">
    <property type="entry name" value="DNase I-like"/>
    <property type="match status" value="1"/>
</dbReference>
<keyword evidence="1" id="KW-0812">Transmembrane</keyword>
<gene>
    <name evidence="3" type="ORF">GCM10011316_04080</name>
</gene>
<dbReference type="InterPro" id="IPR036691">
    <property type="entry name" value="Endo/exonu/phosph_ase_sf"/>
</dbReference>
<keyword evidence="1" id="KW-1133">Transmembrane helix</keyword>
<dbReference type="GO" id="GO:0006506">
    <property type="term" value="P:GPI anchor biosynthetic process"/>
    <property type="evidence" value="ECO:0007669"/>
    <property type="project" value="TreeGrafter"/>
</dbReference>
<evidence type="ECO:0000256" key="1">
    <source>
        <dbReference type="SAM" id="Phobius"/>
    </source>
</evidence>
<evidence type="ECO:0000259" key="2">
    <source>
        <dbReference type="Pfam" id="PF03372"/>
    </source>
</evidence>
<protein>
    <recommendedName>
        <fullName evidence="2">Endonuclease/exonuclease/phosphatase domain-containing protein</fullName>
    </recommendedName>
</protein>
<evidence type="ECO:0000313" key="4">
    <source>
        <dbReference type="Proteomes" id="UP000605148"/>
    </source>
</evidence>
<organism evidence="3 4">
    <name type="scientific">Roseibium aquae</name>
    <dbReference type="NCBI Taxonomy" id="1323746"/>
    <lineage>
        <taxon>Bacteria</taxon>
        <taxon>Pseudomonadati</taxon>
        <taxon>Pseudomonadota</taxon>
        <taxon>Alphaproteobacteria</taxon>
        <taxon>Hyphomicrobiales</taxon>
        <taxon>Stappiaceae</taxon>
        <taxon>Roseibium</taxon>
    </lineage>
</organism>
<dbReference type="AlphaFoldDB" id="A0A916T979"/>
<dbReference type="InterPro" id="IPR005135">
    <property type="entry name" value="Endo/exonuclease/phosphatase"/>
</dbReference>
<dbReference type="EMBL" id="BMFA01000001">
    <property type="protein sequence ID" value="GGB35132.1"/>
    <property type="molecule type" value="Genomic_DNA"/>
</dbReference>
<dbReference type="Gene3D" id="3.60.10.10">
    <property type="entry name" value="Endonuclease/exonuclease/phosphatase"/>
    <property type="match status" value="1"/>
</dbReference>
<keyword evidence="1" id="KW-0472">Membrane</keyword>
<dbReference type="PANTHER" id="PTHR14859:SF15">
    <property type="entry name" value="ENDONUCLEASE_EXONUCLEASE_PHOSPHATASE DOMAIN-CONTAINING PROTEIN"/>
    <property type="match status" value="1"/>
</dbReference>
<dbReference type="RefSeq" id="WP_150493940.1">
    <property type="nucleotide sequence ID" value="NZ_BMFA01000001.1"/>
</dbReference>
<dbReference type="PANTHER" id="PTHR14859">
    <property type="entry name" value="CALCOFLUOR WHITE HYPERSENSITIVE PROTEIN PRECURSOR"/>
    <property type="match status" value="1"/>
</dbReference>
<sequence>MKQLISLAGWGILAASLGFCLLGLSAFAFAGVWLSDNMSFFVPQLLGFAAAGLIAGTILCWFPVMWPRFFKAGLLLLCAGLAVLAAATMIRPLGLVQNAATSDAPAIRMVSINLERLFLHAPRLTAYLSNLQADILVFQETAWGLQEWRLARSGPGQAFAGTAPYPGHLAVGDLGGIVLFSRYPIRHREFISVPGTPPDNPGARRGILAVTLDTDQGPLQVLAVHAASPRDRTRWMDRQAYLETLRRVISQKRRDSEAPLVVMGDWNTSPWSYHFGQTLSQTGLNTRFPSGFPIATRFFFDYRLRWILGAPVDHIAVSPGVDLSNVSVGPDVGTDHRPLIADLTLPRTR</sequence>
<keyword evidence="4" id="KW-1185">Reference proteome</keyword>
<evidence type="ECO:0000313" key="3">
    <source>
        <dbReference type="EMBL" id="GGB35132.1"/>
    </source>
</evidence>
<reference evidence="3" key="1">
    <citation type="journal article" date="2014" name="Int. J. Syst. Evol. Microbiol.">
        <title>Complete genome sequence of Corynebacterium casei LMG S-19264T (=DSM 44701T), isolated from a smear-ripened cheese.</title>
        <authorList>
            <consortium name="US DOE Joint Genome Institute (JGI-PGF)"/>
            <person name="Walter F."/>
            <person name="Albersmeier A."/>
            <person name="Kalinowski J."/>
            <person name="Ruckert C."/>
        </authorList>
    </citation>
    <scope>NUCLEOTIDE SEQUENCE</scope>
    <source>
        <strain evidence="3">CGMCC 1.12426</strain>
    </source>
</reference>
<dbReference type="GO" id="GO:0016020">
    <property type="term" value="C:membrane"/>
    <property type="evidence" value="ECO:0007669"/>
    <property type="project" value="GOC"/>
</dbReference>
<dbReference type="InterPro" id="IPR051916">
    <property type="entry name" value="GPI-anchor_lipid_remodeler"/>
</dbReference>
<dbReference type="OrthoDB" id="9796594at2"/>
<comment type="caution">
    <text evidence="3">The sequence shown here is derived from an EMBL/GenBank/DDBJ whole genome shotgun (WGS) entry which is preliminary data.</text>
</comment>
<name>A0A916T979_9HYPH</name>
<proteinExistence type="predicted"/>
<dbReference type="Pfam" id="PF03372">
    <property type="entry name" value="Exo_endo_phos"/>
    <property type="match status" value="1"/>
</dbReference>
<dbReference type="Proteomes" id="UP000605148">
    <property type="component" value="Unassembled WGS sequence"/>
</dbReference>
<reference evidence="3" key="2">
    <citation type="submission" date="2020-09" db="EMBL/GenBank/DDBJ databases">
        <authorList>
            <person name="Sun Q."/>
            <person name="Zhou Y."/>
        </authorList>
    </citation>
    <scope>NUCLEOTIDE SEQUENCE</scope>
    <source>
        <strain evidence="3">CGMCC 1.12426</strain>
    </source>
</reference>